<evidence type="ECO:0000256" key="2">
    <source>
        <dbReference type="ARBA" id="ARBA00022527"/>
    </source>
</evidence>
<evidence type="ECO:0000256" key="1">
    <source>
        <dbReference type="ARBA" id="ARBA00008874"/>
    </source>
</evidence>
<dbReference type="InterPro" id="IPR011009">
    <property type="entry name" value="Kinase-like_dom_sf"/>
</dbReference>
<dbReference type="GO" id="GO:0005524">
    <property type="term" value="F:ATP binding"/>
    <property type="evidence" value="ECO:0007669"/>
    <property type="project" value="UniProtKB-KW"/>
</dbReference>
<accession>A0A438BT89</accession>
<keyword evidence="4" id="KW-0547">Nucleotide-binding</keyword>
<feature type="domain" description="Protein kinase" evidence="9">
    <location>
        <begin position="12"/>
        <end position="97"/>
    </location>
</feature>
<dbReference type="Pfam" id="PF00069">
    <property type="entry name" value="Pkinase"/>
    <property type="match status" value="1"/>
</dbReference>
<evidence type="ECO:0000313" key="11">
    <source>
        <dbReference type="Proteomes" id="UP000288805"/>
    </source>
</evidence>
<dbReference type="InterPro" id="IPR000719">
    <property type="entry name" value="Prot_kinase_dom"/>
</dbReference>
<comment type="catalytic activity">
    <reaction evidence="7">
        <text>L-threonyl-[protein] + ATP = O-phospho-L-threonyl-[protein] + ADP + H(+)</text>
        <dbReference type="Rhea" id="RHEA:46608"/>
        <dbReference type="Rhea" id="RHEA-COMP:11060"/>
        <dbReference type="Rhea" id="RHEA-COMP:11605"/>
        <dbReference type="ChEBI" id="CHEBI:15378"/>
        <dbReference type="ChEBI" id="CHEBI:30013"/>
        <dbReference type="ChEBI" id="CHEBI:30616"/>
        <dbReference type="ChEBI" id="CHEBI:61977"/>
        <dbReference type="ChEBI" id="CHEBI:456216"/>
        <dbReference type="EC" id="2.7.11.1"/>
    </reaction>
</comment>
<evidence type="ECO:0000256" key="6">
    <source>
        <dbReference type="ARBA" id="ARBA00022840"/>
    </source>
</evidence>
<dbReference type="GO" id="GO:0004674">
    <property type="term" value="F:protein serine/threonine kinase activity"/>
    <property type="evidence" value="ECO:0007669"/>
    <property type="project" value="UniProtKB-KW"/>
</dbReference>
<comment type="catalytic activity">
    <reaction evidence="8">
        <text>L-seryl-[protein] + ATP = O-phospho-L-seryl-[protein] + ADP + H(+)</text>
        <dbReference type="Rhea" id="RHEA:17989"/>
        <dbReference type="Rhea" id="RHEA-COMP:9863"/>
        <dbReference type="Rhea" id="RHEA-COMP:11604"/>
        <dbReference type="ChEBI" id="CHEBI:15378"/>
        <dbReference type="ChEBI" id="CHEBI:29999"/>
        <dbReference type="ChEBI" id="CHEBI:30616"/>
        <dbReference type="ChEBI" id="CHEBI:83421"/>
        <dbReference type="ChEBI" id="CHEBI:456216"/>
        <dbReference type="EC" id="2.7.11.1"/>
    </reaction>
</comment>
<name>A0A438BT89_VITVI</name>
<keyword evidence="5 10" id="KW-0418">Kinase</keyword>
<gene>
    <name evidence="10" type="primary">svkA_1</name>
    <name evidence="10" type="ORF">CK203_089307</name>
</gene>
<dbReference type="PANTHER" id="PTHR48012:SF10">
    <property type="entry name" value="FI20177P1"/>
    <property type="match status" value="1"/>
</dbReference>
<keyword evidence="3" id="KW-0808">Transferase</keyword>
<proteinExistence type="inferred from homology"/>
<evidence type="ECO:0000256" key="4">
    <source>
        <dbReference type="ARBA" id="ARBA00022741"/>
    </source>
</evidence>
<comment type="similarity">
    <text evidence="1">Belongs to the protein kinase superfamily. STE Ser/Thr protein kinase family. STE20 subfamily.</text>
</comment>
<evidence type="ECO:0000256" key="7">
    <source>
        <dbReference type="ARBA" id="ARBA00047899"/>
    </source>
</evidence>
<organism evidence="10 11">
    <name type="scientific">Vitis vinifera</name>
    <name type="common">Grape</name>
    <dbReference type="NCBI Taxonomy" id="29760"/>
    <lineage>
        <taxon>Eukaryota</taxon>
        <taxon>Viridiplantae</taxon>
        <taxon>Streptophyta</taxon>
        <taxon>Embryophyta</taxon>
        <taxon>Tracheophyta</taxon>
        <taxon>Spermatophyta</taxon>
        <taxon>Magnoliopsida</taxon>
        <taxon>eudicotyledons</taxon>
        <taxon>Gunneridae</taxon>
        <taxon>Pentapetalae</taxon>
        <taxon>rosids</taxon>
        <taxon>Vitales</taxon>
        <taxon>Vitaceae</taxon>
        <taxon>Viteae</taxon>
        <taxon>Vitis</taxon>
    </lineage>
</organism>
<dbReference type="Proteomes" id="UP000288805">
    <property type="component" value="Unassembled WGS sequence"/>
</dbReference>
<evidence type="ECO:0000313" key="10">
    <source>
        <dbReference type="EMBL" id="RVW14080.1"/>
    </source>
</evidence>
<sequence>MAAHKAKLKWFDKELNKDVAIKVIDLEEASLNELLLGRNRSSIGREDEIEDIQKEISVLSQCRSPYITEYYGSYLHQTKLWIIMEYMAGGSVADLVAVPKPSFIILYAIFDITTTAPSSQPAATPLCLCHCCHHLHQYTAAAATTFSTTTVTAAASSPLPKISSYCCFQQRYCCTLLMPLSPSCSIAAITEPRTTTTSITANRLNCR</sequence>
<dbReference type="PANTHER" id="PTHR48012">
    <property type="entry name" value="STERILE20-LIKE KINASE, ISOFORM B-RELATED"/>
    <property type="match status" value="1"/>
</dbReference>
<dbReference type="EMBL" id="QGNW01002630">
    <property type="protein sequence ID" value="RVW14080.1"/>
    <property type="molecule type" value="Genomic_DNA"/>
</dbReference>
<dbReference type="AlphaFoldDB" id="A0A438BT89"/>
<dbReference type="Gene3D" id="3.30.200.20">
    <property type="entry name" value="Phosphorylase Kinase, domain 1"/>
    <property type="match status" value="1"/>
</dbReference>
<reference evidence="10 11" key="1">
    <citation type="journal article" date="2018" name="PLoS Genet.">
        <title>Population sequencing reveals clonal diversity and ancestral inbreeding in the grapevine cultivar Chardonnay.</title>
        <authorList>
            <person name="Roach M.J."/>
            <person name="Johnson D.L."/>
            <person name="Bohlmann J."/>
            <person name="van Vuuren H.J."/>
            <person name="Jones S.J."/>
            <person name="Pretorius I.S."/>
            <person name="Schmidt S.A."/>
            <person name="Borneman A.R."/>
        </authorList>
    </citation>
    <scope>NUCLEOTIDE SEQUENCE [LARGE SCALE GENOMIC DNA]</scope>
    <source>
        <strain evidence="11">cv. Chardonnay</strain>
        <tissue evidence="10">Leaf</tissue>
    </source>
</reference>
<dbReference type="SUPFAM" id="SSF56112">
    <property type="entry name" value="Protein kinase-like (PK-like)"/>
    <property type="match status" value="1"/>
</dbReference>
<comment type="caution">
    <text evidence="10">The sequence shown here is derived from an EMBL/GenBank/DDBJ whole genome shotgun (WGS) entry which is preliminary data.</text>
</comment>
<protein>
    <submittedName>
        <fullName evidence="10">Serine/threonine-protein kinase svkA</fullName>
    </submittedName>
</protein>
<evidence type="ECO:0000256" key="3">
    <source>
        <dbReference type="ARBA" id="ARBA00022679"/>
    </source>
</evidence>
<evidence type="ECO:0000259" key="9">
    <source>
        <dbReference type="Pfam" id="PF00069"/>
    </source>
</evidence>
<keyword evidence="6" id="KW-0067">ATP-binding</keyword>
<evidence type="ECO:0000256" key="5">
    <source>
        <dbReference type="ARBA" id="ARBA00022777"/>
    </source>
</evidence>
<dbReference type="InterPro" id="IPR050629">
    <property type="entry name" value="STE20/SPS1-PAK"/>
</dbReference>
<evidence type="ECO:0000256" key="8">
    <source>
        <dbReference type="ARBA" id="ARBA00048679"/>
    </source>
</evidence>
<keyword evidence="2" id="KW-0723">Serine/threonine-protein kinase</keyword>